<evidence type="ECO:0000259" key="2">
    <source>
        <dbReference type="Pfam" id="PF06439"/>
    </source>
</evidence>
<dbReference type="Pfam" id="PF06439">
    <property type="entry name" value="3keto-disac_hyd"/>
    <property type="match status" value="1"/>
</dbReference>
<organism evidence="3 4">
    <name type="scientific">Mucilaginibacter terrenus</name>
    <dbReference type="NCBI Taxonomy" id="2482727"/>
    <lineage>
        <taxon>Bacteria</taxon>
        <taxon>Pseudomonadati</taxon>
        <taxon>Bacteroidota</taxon>
        <taxon>Sphingobacteriia</taxon>
        <taxon>Sphingobacteriales</taxon>
        <taxon>Sphingobacteriaceae</taxon>
        <taxon>Mucilaginibacter</taxon>
    </lineage>
</organism>
<gene>
    <name evidence="3" type="ORF">DYU05_07255</name>
</gene>
<feature type="chain" id="PRO_5017588870" evidence="1">
    <location>
        <begin position="16"/>
        <end position="245"/>
    </location>
</feature>
<accession>A0A3E2NWI4</accession>
<dbReference type="Proteomes" id="UP000260823">
    <property type="component" value="Unassembled WGS sequence"/>
</dbReference>
<evidence type="ECO:0000313" key="3">
    <source>
        <dbReference type="EMBL" id="RFZ85386.1"/>
    </source>
</evidence>
<dbReference type="InterPro" id="IPR010496">
    <property type="entry name" value="AL/BT2_dom"/>
</dbReference>
<comment type="caution">
    <text evidence="3">The sequence shown here is derived from an EMBL/GenBank/DDBJ whole genome shotgun (WGS) entry which is preliminary data.</text>
</comment>
<evidence type="ECO:0000313" key="4">
    <source>
        <dbReference type="Proteomes" id="UP000260823"/>
    </source>
</evidence>
<dbReference type="Gene3D" id="2.60.120.560">
    <property type="entry name" value="Exo-inulinase, domain 1"/>
    <property type="match status" value="1"/>
</dbReference>
<evidence type="ECO:0000256" key="1">
    <source>
        <dbReference type="SAM" id="SignalP"/>
    </source>
</evidence>
<sequence>MKTVLVTIIAAIAMAGCNSSSNTKSVPQDSVNTAADTSWTVLFDGKTTNGWHTYGKTEPGKAWKAEDGILHLDARQKADWQTKDGGDLLTNDEFENYEFTTEWKISKAGNSGIIFNVKEDPKKYEYCWYTGIETQVVDNQFNEDGQIPKHRTGELYDLISISKDVAKPYDQWNKTTIILKDGVVNILLNNEQVLTTKLWTDDWKKLVASSKFKEWPDFGTFRKGHIALQDHGADVWYRNIKIRKL</sequence>
<dbReference type="RefSeq" id="WP_117382286.1">
    <property type="nucleotide sequence ID" value="NZ_QWDE01000001.1"/>
</dbReference>
<name>A0A3E2NWI4_9SPHI</name>
<dbReference type="GO" id="GO:0016787">
    <property type="term" value="F:hydrolase activity"/>
    <property type="evidence" value="ECO:0007669"/>
    <property type="project" value="InterPro"/>
</dbReference>
<dbReference type="AlphaFoldDB" id="A0A3E2NWI4"/>
<keyword evidence="1" id="KW-0732">Signal</keyword>
<dbReference type="PROSITE" id="PS51257">
    <property type="entry name" value="PROKAR_LIPOPROTEIN"/>
    <property type="match status" value="1"/>
</dbReference>
<feature type="domain" description="3-keto-alpha-glucoside-1,2-lyase/3-keto-2-hydroxy-glucal hydratase" evidence="2">
    <location>
        <begin position="39"/>
        <end position="243"/>
    </location>
</feature>
<feature type="signal peptide" evidence="1">
    <location>
        <begin position="1"/>
        <end position="15"/>
    </location>
</feature>
<reference evidence="3 4" key="1">
    <citation type="submission" date="2018-08" db="EMBL/GenBank/DDBJ databases">
        <title>Mucilaginibacter terrae sp. nov., isolated from manganese diggings.</title>
        <authorList>
            <person name="Huang Y."/>
            <person name="Zhou Z."/>
        </authorList>
    </citation>
    <scope>NUCLEOTIDE SEQUENCE [LARGE SCALE GENOMIC DNA]</scope>
    <source>
        <strain evidence="3 4">ZH6</strain>
    </source>
</reference>
<dbReference type="OrthoDB" id="9806233at2"/>
<keyword evidence="4" id="KW-1185">Reference proteome</keyword>
<proteinExistence type="predicted"/>
<protein>
    <submittedName>
        <fullName evidence="3">DUF1080 domain-containing protein</fullName>
    </submittedName>
</protein>
<dbReference type="EMBL" id="QWDE01000001">
    <property type="protein sequence ID" value="RFZ85386.1"/>
    <property type="molecule type" value="Genomic_DNA"/>
</dbReference>